<dbReference type="STRING" id="1451189.CFAL_09905"/>
<dbReference type="OrthoDB" id="3251757at2"/>
<evidence type="ECO:0000313" key="3">
    <source>
        <dbReference type="EMBL" id="RIX36856.1"/>
    </source>
</evidence>
<gene>
    <name evidence="3" type="ORF">D3M95_01240</name>
</gene>
<evidence type="ECO:0000256" key="2">
    <source>
        <dbReference type="SAM" id="Phobius"/>
    </source>
</evidence>
<protein>
    <submittedName>
        <fullName evidence="3">Uncharacterized protein</fullName>
    </submittedName>
</protein>
<feature type="transmembrane region" description="Helical" evidence="2">
    <location>
        <begin position="250"/>
        <end position="269"/>
    </location>
</feature>
<feature type="transmembrane region" description="Helical" evidence="2">
    <location>
        <begin position="148"/>
        <end position="168"/>
    </location>
</feature>
<comment type="caution">
    <text evidence="3">The sequence shown here is derived from an EMBL/GenBank/DDBJ whole genome shotgun (WGS) entry which is preliminary data.</text>
</comment>
<proteinExistence type="predicted"/>
<evidence type="ECO:0000256" key="1">
    <source>
        <dbReference type="SAM" id="MobiDB-lite"/>
    </source>
</evidence>
<feature type="region of interest" description="Disordered" evidence="1">
    <location>
        <begin position="99"/>
        <end position="118"/>
    </location>
</feature>
<keyword evidence="2" id="KW-0812">Transmembrane</keyword>
<name>A0A418QA67_9CORY</name>
<organism evidence="3 4">
    <name type="scientific">Corynebacterium falsenii</name>
    <dbReference type="NCBI Taxonomy" id="108486"/>
    <lineage>
        <taxon>Bacteria</taxon>
        <taxon>Bacillati</taxon>
        <taxon>Actinomycetota</taxon>
        <taxon>Actinomycetes</taxon>
        <taxon>Mycobacteriales</taxon>
        <taxon>Corynebacteriaceae</taxon>
        <taxon>Corynebacterium</taxon>
    </lineage>
</organism>
<feature type="transmembrane region" description="Helical" evidence="2">
    <location>
        <begin position="6"/>
        <end position="25"/>
    </location>
</feature>
<keyword evidence="4" id="KW-1185">Reference proteome</keyword>
<feature type="compositionally biased region" description="Basic and acidic residues" evidence="1">
    <location>
        <begin position="773"/>
        <end position="789"/>
    </location>
</feature>
<accession>A0A418QA67</accession>
<feature type="transmembrane region" description="Helical" evidence="2">
    <location>
        <begin position="560"/>
        <end position="579"/>
    </location>
</feature>
<feature type="compositionally biased region" description="Polar residues" evidence="1">
    <location>
        <begin position="797"/>
        <end position="810"/>
    </location>
</feature>
<feature type="transmembrane region" description="Helical" evidence="2">
    <location>
        <begin position="515"/>
        <end position="539"/>
    </location>
</feature>
<evidence type="ECO:0000313" key="4">
    <source>
        <dbReference type="Proteomes" id="UP000285278"/>
    </source>
</evidence>
<dbReference type="EMBL" id="QXJK01000001">
    <property type="protein sequence ID" value="RIX36856.1"/>
    <property type="molecule type" value="Genomic_DNA"/>
</dbReference>
<feature type="transmembrane region" description="Helical" evidence="2">
    <location>
        <begin position="32"/>
        <end position="52"/>
    </location>
</feature>
<keyword evidence="2" id="KW-1133">Transmembrane helix</keyword>
<feature type="transmembrane region" description="Helical" evidence="2">
    <location>
        <begin position="476"/>
        <end position="495"/>
    </location>
</feature>
<keyword evidence="2" id="KW-0472">Membrane</keyword>
<feature type="transmembrane region" description="Helical" evidence="2">
    <location>
        <begin position="64"/>
        <end position="82"/>
    </location>
</feature>
<reference evidence="3 4" key="1">
    <citation type="submission" date="2018-09" db="EMBL/GenBank/DDBJ databases">
        <title>Optimization and identification of Corynebacterium falsenii FN1-14 from fish paste.</title>
        <authorList>
            <person name="Daroonpunt R."/>
            <person name="Tanasupawat S."/>
        </authorList>
    </citation>
    <scope>NUCLEOTIDE SEQUENCE [LARGE SCALE GENOMIC DNA]</scope>
    <source>
        <strain evidence="3 4">FN1-14</strain>
    </source>
</reference>
<feature type="region of interest" description="Disordered" evidence="1">
    <location>
        <begin position="751"/>
        <end position="810"/>
    </location>
</feature>
<sequence length="810" mass="88383">MISAWTAVFTAIAVFMVPGTLVGWCAGLRLPWAISASLPITAGVFSTLAYIYGRNGTAVTKTSLIVGTIIFCVLCLLWRIAFSRARWRARFSRVFSSRTSSSSSDATTDPSTSDAADGADVAVTRTRWERIRGWWTSPRRRGGMADPAWIVPLAGVITGASLILHRAFTDLEEAPDGLANVFQGWDSLWHASAIRYIMETGIGSSTLMGPLQNYETQDSLFYPTAWHVMGFFFQSFTGVSPVVASNVTSLVLPGVALPISAAFLGWMVIGRRSFTAALTAAFAAIICSGIVALFYIGYYVGAWPYLAGIAMVGICAALFMMVPSRPVFILPTGLALAGAGMMHPSVVTVVGMLVASWWLFYRLWVPATKGQETVWKVSNRFGRGAVARVRDVAYMAAALLITLLLVAPQFIEGLGLASEVQAFSDEQPFDRWHSWKMVLELQTRHAADFGIQWWLLWLAAAGGLILIFWRRNIWAPLAYLAFAVVAVHSVKHFSGIVGDLAGAVGSLHYNTTHRLILPVALLLAVFAAVPIAALIRLVFGGWLETKENIEQHKWRKTSRAFTVVGTAAAVVVAIVLVNVTQSSKDAVYWFGVAASREYRQIDEDEIEAYQWLSQQPHAYDGVIANNPNEGSGWMYPLEALPALHRHYLWPSVDPTSNTNFMMWNPNLIGAGMPGDRPEYANAVDFAAKDLGVTYIVVSPPPIWGFQKDIPAQTEGLWFAPGVTPVYKAGNTVIFAVNAAFTDAELKAIRAENDSPDPLPPLEPRNGSLFPRPQKWDRAAAEADVQKARATDAAGRSGSATQFDFQDQSSN</sequence>
<feature type="compositionally biased region" description="Low complexity" evidence="1">
    <location>
        <begin position="99"/>
        <end position="116"/>
    </location>
</feature>
<feature type="transmembrane region" description="Helical" evidence="2">
    <location>
        <begin position="303"/>
        <end position="322"/>
    </location>
</feature>
<feature type="transmembrane region" description="Helical" evidence="2">
    <location>
        <begin position="275"/>
        <end position="296"/>
    </location>
</feature>
<feature type="transmembrane region" description="Helical" evidence="2">
    <location>
        <begin position="451"/>
        <end position="469"/>
    </location>
</feature>
<feature type="transmembrane region" description="Helical" evidence="2">
    <location>
        <begin position="392"/>
        <end position="411"/>
    </location>
</feature>
<feature type="transmembrane region" description="Helical" evidence="2">
    <location>
        <begin position="220"/>
        <end position="243"/>
    </location>
</feature>
<dbReference type="RefSeq" id="WP_119664165.1">
    <property type="nucleotide sequence ID" value="NZ_QXJK01000001.1"/>
</dbReference>
<dbReference type="InterPro" id="IPR046671">
    <property type="entry name" value="DUF6541"/>
</dbReference>
<feature type="transmembrane region" description="Helical" evidence="2">
    <location>
        <begin position="342"/>
        <end position="361"/>
    </location>
</feature>
<dbReference type="AlphaFoldDB" id="A0A418QA67"/>
<dbReference type="Pfam" id="PF20176">
    <property type="entry name" value="DUF6541"/>
    <property type="match status" value="1"/>
</dbReference>
<dbReference type="Proteomes" id="UP000285278">
    <property type="component" value="Unassembled WGS sequence"/>
</dbReference>